<name>A0AAE1DIF9_9GAST</name>
<proteinExistence type="predicted"/>
<keyword evidence="2" id="KW-0732">Signal</keyword>
<dbReference type="EMBL" id="JAWDGP010003691">
    <property type="protein sequence ID" value="KAK3771707.1"/>
    <property type="molecule type" value="Genomic_DNA"/>
</dbReference>
<evidence type="ECO:0000313" key="3">
    <source>
        <dbReference type="EMBL" id="KAK3771707.1"/>
    </source>
</evidence>
<sequence length="98" mass="10271">MPLDLGCRALSLALCLPCVSAARPRPACRGGAVGGEAARVPLTWLPPPPPGHFARQACSAQCGHTRAVKPPRRSHAGGAQTTTRPHVPNMRGSYLNRS</sequence>
<gene>
    <name evidence="3" type="ORF">RRG08_035763</name>
</gene>
<evidence type="ECO:0000256" key="2">
    <source>
        <dbReference type="SAM" id="SignalP"/>
    </source>
</evidence>
<feature type="compositionally biased region" description="Basic residues" evidence="1">
    <location>
        <begin position="66"/>
        <end position="75"/>
    </location>
</feature>
<dbReference type="Proteomes" id="UP001283361">
    <property type="component" value="Unassembled WGS sequence"/>
</dbReference>
<evidence type="ECO:0000313" key="4">
    <source>
        <dbReference type="Proteomes" id="UP001283361"/>
    </source>
</evidence>
<accession>A0AAE1DIF9</accession>
<feature type="chain" id="PRO_5042044608" description="Secreted protein" evidence="2">
    <location>
        <begin position="22"/>
        <end position="98"/>
    </location>
</feature>
<evidence type="ECO:0008006" key="5">
    <source>
        <dbReference type="Google" id="ProtNLM"/>
    </source>
</evidence>
<dbReference type="AlphaFoldDB" id="A0AAE1DIF9"/>
<feature type="region of interest" description="Disordered" evidence="1">
    <location>
        <begin position="64"/>
        <end position="98"/>
    </location>
</feature>
<comment type="caution">
    <text evidence="3">The sequence shown here is derived from an EMBL/GenBank/DDBJ whole genome shotgun (WGS) entry which is preliminary data.</text>
</comment>
<evidence type="ECO:0000256" key="1">
    <source>
        <dbReference type="SAM" id="MobiDB-lite"/>
    </source>
</evidence>
<protein>
    <recommendedName>
        <fullName evidence="5">Secreted protein</fullName>
    </recommendedName>
</protein>
<organism evidence="3 4">
    <name type="scientific">Elysia crispata</name>
    <name type="common">lettuce slug</name>
    <dbReference type="NCBI Taxonomy" id="231223"/>
    <lineage>
        <taxon>Eukaryota</taxon>
        <taxon>Metazoa</taxon>
        <taxon>Spiralia</taxon>
        <taxon>Lophotrochozoa</taxon>
        <taxon>Mollusca</taxon>
        <taxon>Gastropoda</taxon>
        <taxon>Heterobranchia</taxon>
        <taxon>Euthyneura</taxon>
        <taxon>Panpulmonata</taxon>
        <taxon>Sacoglossa</taxon>
        <taxon>Placobranchoidea</taxon>
        <taxon>Plakobranchidae</taxon>
        <taxon>Elysia</taxon>
    </lineage>
</organism>
<feature type="signal peptide" evidence="2">
    <location>
        <begin position="1"/>
        <end position="21"/>
    </location>
</feature>
<reference evidence="3" key="1">
    <citation type="journal article" date="2023" name="G3 (Bethesda)">
        <title>A reference genome for the long-term kleptoplast-retaining sea slug Elysia crispata morphotype clarki.</title>
        <authorList>
            <person name="Eastman K.E."/>
            <person name="Pendleton A.L."/>
            <person name="Shaikh M.A."/>
            <person name="Suttiyut T."/>
            <person name="Ogas R."/>
            <person name="Tomko P."/>
            <person name="Gavelis G."/>
            <person name="Widhalm J.R."/>
            <person name="Wisecaver J.H."/>
        </authorList>
    </citation>
    <scope>NUCLEOTIDE SEQUENCE</scope>
    <source>
        <strain evidence="3">ECLA1</strain>
    </source>
</reference>
<keyword evidence="4" id="KW-1185">Reference proteome</keyword>